<reference evidence="3" key="1">
    <citation type="submission" date="2019-01" db="EMBL/GenBank/DDBJ databases">
        <title>Draft genomes of a novel of Sporanaerobacter strains.</title>
        <authorList>
            <person name="Ma S."/>
        </authorList>
    </citation>
    <scope>NUCLEOTIDE SEQUENCE [LARGE SCALE GENOMIC DNA]</scope>
    <source>
        <strain evidence="3">NJN-17</strain>
    </source>
</reference>
<keyword evidence="3" id="KW-1185">Reference proteome</keyword>
<evidence type="ECO:0000259" key="1">
    <source>
        <dbReference type="PROSITE" id="PS51186"/>
    </source>
</evidence>
<dbReference type="PANTHER" id="PTHR43792">
    <property type="entry name" value="GNAT FAMILY, PUTATIVE (AFU_ORTHOLOGUE AFUA_3G00765)-RELATED-RELATED"/>
    <property type="match status" value="1"/>
</dbReference>
<dbReference type="InterPro" id="IPR051531">
    <property type="entry name" value="N-acetyltransferase"/>
</dbReference>
<dbReference type="PROSITE" id="PS51186">
    <property type="entry name" value="GNAT"/>
    <property type="match status" value="1"/>
</dbReference>
<name>A0A410QBR2_9FIRM</name>
<proteinExistence type="predicted"/>
<dbReference type="Pfam" id="PF13302">
    <property type="entry name" value="Acetyltransf_3"/>
    <property type="match status" value="1"/>
</dbReference>
<evidence type="ECO:0000313" key="2">
    <source>
        <dbReference type="EMBL" id="QAT61436.1"/>
    </source>
</evidence>
<dbReference type="AlphaFoldDB" id="A0A410QBR2"/>
<feature type="domain" description="N-acetyltransferase" evidence="1">
    <location>
        <begin position="1"/>
        <end position="140"/>
    </location>
</feature>
<dbReference type="InterPro" id="IPR016181">
    <property type="entry name" value="Acyl_CoA_acyltransferase"/>
</dbReference>
<evidence type="ECO:0000313" key="3">
    <source>
        <dbReference type="Proteomes" id="UP000287969"/>
    </source>
</evidence>
<gene>
    <name evidence="2" type="ORF">EQM13_07515</name>
</gene>
<dbReference type="InterPro" id="IPR000182">
    <property type="entry name" value="GNAT_dom"/>
</dbReference>
<dbReference type="Gene3D" id="3.40.630.30">
    <property type="match status" value="1"/>
</dbReference>
<dbReference type="GO" id="GO:0016747">
    <property type="term" value="F:acyltransferase activity, transferring groups other than amino-acyl groups"/>
    <property type="evidence" value="ECO:0007669"/>
    <property type="project" value="InterPro"/>
</dbReference>
<protein>
    <submittedName>
        <fullName evidence="2">N-acetyltransferase</fullName>
    </submittedName>
</protein>
<dbReference type="EMBL" id="CP035282">
    <property type="protein sequence ID" value="QAT61436.1"/>
    <property type="molecule type" value="Genomic_DNA"/>
</dbReference>
<dbReference type="SUPFAM" id="SSF55729">
    <property type="entry name" value="Acyl-CoA N-acyltransferases (Nat)"/>
    <property type="match status" value="1"/>
</dbReference>
<dbReference type="Proteomes" id="UP000287969">
    <property type="component" value="Chromosome"/>
</dbReference>
<accession>A0A410QBR2</accession>
<sequence>MIWGPNDEKATVDFIDECIAWESKSPRLHYDFAITLKENGKLIGGCGIYLKDNLRQGVLGWVLHMKYWKQGYMPEAANALLSFGFEKLKLHRIYATCDADNYGSYRVMEKCGMRREAHFIKNRFGRNGDREHWYDEYHMR</sequence>
<keyword evidence="2" id="KW-0808">Transferase</keyword>
<organism evidence="2 3">
    <name type="scientific">Acidilutibacter cellobiosedens</name>
    <dbReference type="NCBI Taxonomy" id="2507161"/>
    <lineage>
        <taxon>Bacteria</taxon>
        <taxon>Bacillati</taxon>
        <taxon>Bacillota</taxon>
        <taxon>Tissierellia</taxon>
        <taxon>Tissierellales</taxon>
        <taxon>Acidilutibacteraceae</taxon>
        <taxon>Acidilutibacter</taxon>
    </lineage>
</organism>
<dbReference type="KEGG" id="spoa:EQM13_07515"/>
<dbReference type="PANTHER" id="PTHR43792:SF1">
    <property type="entry name" value="N-ACETYLTRANSFERASE DOMAIN-CONTAINING PROTEIN"/>
    <property type="match status" value="1"/>
</dbReference>
<dbReference type="OrthoDB" id="9785602at2"/>